<keyword evidence="4 9" id="KW-0547">Nucleotide-binding</keyword>
<dbReference type="PROSITE" id="PS00178">
    <property type="entry name" value="AA_TRNA_LIGASE_I"/>
    <property type="match status" value="1"/>
</dbReference>
<keyword evidence="6 9" id="KW-0648">Protein biosynthesis</keyword>
<dbReference type="InterPro" id="IPR002303">
    <property type="entry name" value="Valyl-tRNA_ligase"/>
</dbReference>
<protein>
    <recommendedName>
        <fullName evidence="2">valine--tRNA ligase</fullName>
        <ecNumber evidence="2">6.1.1.9</ecNumber>
    </recommendedName>
    <alternativeName>
        <fullName evidence="8">Valyl-tRNA synthetase</fullName>
    </alternativeName>
</protein>
<dbReference type="Gene3D" id="3.90.740.10">
    <property type="entry name" value="Valyl/Leucyl/Isoleucyl-tRNA synthetase, editing domain"/>
    <property type="match status" value="1"/>
</dbReference>
<dbReference type="GO" id="GO:0005524">
    <property type="term" value="F:ATP binding"/>
    <property type="evidence" value="ECO:0007669"/>
    <property type="project" value="UniProtKB-KW"/>
</dbReference>
<dbReference type="InterPro" id="IPR014729">
    <property type="entry name" value="Rossmann-like_a/b/a_fold"/>
</dbReference>
<dbReference type="GO" id="GO:0006438">
    <property type="term" value="P:valyl-tRNA aminoacylation"/>
    <property type="evidence" value="ECO:0007669"/>
    <property type="project" value="InterPro"/>
</dbReference>
<evidence type="ECO:0000256" key="1">
    <source>
        <dbReference type="ARBA" id="ARBA00005594"/>
    </source>
</evidence>
<keyword evidence="5 9" id="KW-0067">ATP-binding</keyword>
<dbReference type="SUPFAM" id="SSF52374">
    <property type="entry name" value="Nucleotidylyl transferase"/>
    <property type="match status" value="1"/>
</dbReference>
<proteinExistence type="inferred from homology"/>
<dbReference type="GO" id="GO:0002161">
    <property type="term" value="F:aminoacyl-tRNA deacylase activity"/>
    <property type="evidence" value="ECO:0007669"/>
    <property type="project" value="InterPro"/>
</dbReference>
<dbReference type="SUPFAM" id="SSF50677">
    <property type="entry name" value="ValRS/IleRS/LeuRS editing domain"/>
    <property type="match status" value="1"/>
</dbReference>
<name>A0A0X3Q909_SCHSO</name>
<dbReference type="PANTHER" id="PTHR11946:SF109">
    <property type="entry name" value="VALINE--TRNA LIGASE"/>
    <property type="match status" value="1"/>
</dbReference>
<evidence type="ECO:0000256" key="8">
    <source>
        <dbReference type="ARBA" id="ARBA00029936"/>
    </source>
</evidence>
<dbReference type="PRINTS" id="PR00986">
    <property type="entry name" value="TRNASYNTHVAL"/>
</dbReference>
<evidence type="ECO:0000256" key="2">
    <source>
        <dbReference type="ARBA" id="ARBA00013169"/>
    </source>
</evidence>
<feature type="domain" description="Aminoacyl-tRNA synthetase class Ia" evidence="10">
    <location>
        <begin position="73"/>
        <end position="527"/>
    </location>
</feature>
<evidence type="ECO:0000256" key="7">
    <source>
        <dbReference type="ARBA" id="ARBA00023146"/>
    </source>
</evidence>
<evidence type="ECO:0000256" key="3">
    <source>
        <dbReference type="ARBA" id="ARBA00022598"/>
    </source>
</evidence>
<dbReference type="GO" id="GO:0005829">
    <property type="term" value="C:cytosol"/>
    <property type="evidence" value="ECO:0007669"/>
    <property type="project" value="TreeGrafter"/>
</dbReference>
<evidence type="ECO:0000259" key="10">
    <source>
        <dbReference type="Pfam" id="PF00133"/>
    </source>
</evidence>
<dbReference type="InterPro" id="IPR001412">
    <property type="entry name" value="aa-tRNA-synth_I_CS"/>
</dbReference>
<reference evidence="11" key="1">
    <citation type="submission" date="2016-01" db="EMBL/GenBank/DDBJ databases">
        <title>Reference transcriptome for the parasite Schistocephalus solidus: insights into the molecular evolution of parasitism.</title>
        <authorList>
            <person name="Hebert F.O."/>
            <person name="Grambauer S."/>
            <person name="Barber I."/>
            <person name="Landry C.R."/>
            <person name="Aubin-Horth N."/>
        </authorList>
    </citation>
    <scope>NUCLEOTIDE SEQUENCE</scope>
</reference>
<dbReference type="InterPro" id="IPR009008">
    <property type="entry name" value="Val/Leu/Ile-tRNA-synth_edit"/>
</dbReference>
<accession>A0A0X3Q909</accession>
<keyword evidence="7 9" id="KW-0030">Aminoacyl-tRNA synthetase</keyword>
<dbReference type="InterPro" id="IPR002300">
    <property type="entry name" value="aa-tRNA-synth_Ia"/>
</dbReference>
<dbReference type="Pfam" id="PF00133">
    <property type="entry name" value="tRNA-synt_1"/>
    <property type="match status" value="1"/>
</dbReference>
<dbReference type="AlphaFoldDB" id="A0A0X3Q909"/>
<dbReference type="EMBL" id="GEEE01004218">
    <property type="protein sequence ID" value="JAP59007.1"/>
    <property type="molecule type" value="Transcribed_RNA"/>
</dbReference>
<dbReference type="EC" id="6.1.1.9" evidence="2"/>
<comment type="similarity">
    <text evidence="1 9">Belongs to the class-I aminoacyl-tRNA synthetase family.</text>
</comment>
<dbReference type="GO" id="GO:0004832">
    <property type="term" value="F:valine-tRNA ligase activity"/>
    <property type="evidence" value="ECO:0007669"/>
    <property type="project" value="UniProtKB-EC"/>
</dbReference>
<evidence type="ECO:0000256" key="6">
    <source>
        <dbReference type="ARBA" id="ARBA00022917"/>
    </source>
</evidence>
<keyword evidence="3 9" id="KW-0436">Ligase</keyword>
<dbReference type="PANTHER" id="PTHR11946">
    <property type="entry name" value="VALYL-TRNA SYNTHETASES"/>
    <property type="match status" value="1"/>
</dbReference>
<evidence type="ECO:0000256" key="9">
    <source>
        <dbReference type="RuleBase" id="RU363035"/>
    </source>
</evidence>
<evidence type="ECO:0000256" key="5">
    <source>
        <dbReference type="ARBA" id="ARBA00022840"/>
    </source>
</evidence>
<sequence length="538" mass="61166">MLRLCRTPHHPRLTLRLSPLEPILQISLQRFVTSVGNSHLGTGSWNLLETHRQYQPQVVEDPRLCALLWRDCLAKKTKVGKSFSMLLPPPNITGDLHLGHALTATIQDAICRWQHMKGRDVLWIPGMDHAGLATQMVVERHLFGHTCDRQDSMNPRLQMGREAFVQEVWKWKDSKGSSILAQLNRLGLLLDWSREYFTLSPDHNRAVSEALYRLFKDGLLYRSNSLIFWCCHLRSAISDIEVDHKILTEMTRLSVPGYAEPQPFGYVDVFDYQLAPPHQPFVSKSRKPRSTVPVATTRLETMLADTALAVHPSDTRYAHLIGQSVLHPFCNSRHIPIIADDEHVDPNQGTGVVKVSPGHSMVDWEIATRHGLRAINMLADDGTVNFVGGPQFQGLRRFSARQHLVKRLSELGLYRGRFAVGESAEFLAPVGAVSLPVCSRSGDVIEPLLREQWFVNTDPMADAALRAVQTGQLRISPSFHEPTWCDWLAPEKRRHWCISRQVWWGHRMPAYRVPEKSSDLQSTEVFNHLECIPGRTFR</sequence>
<organism evidence="11">
    <name type="scientific">Schistocephalus solidus</name>
    <name type="common">Tapeworm</name>
    <dbReference type="NCBI Taxonomy" id="70667"/>
    <lineage>
        <taxon>Eukaryota</taxon>
        <taxon>Metazoa</taxon>
        <taxon>Spiralia</taxon>
        <taxon>Lophotrochozoa</taxon>
        <taxon>Platyhelminthes</taxon>
        <taxon>Cestoda</taxon>
        <taxon>Eucestoda</taxon>
        <taxon>Diphyllobothriidea</taxon>
        <taxon>Diphyllobothriidae</taxon>
        <taxon>Schistocephalus</taxon>
    </lineage>
</organism>
<evidence type="ECO:0000313" key="11">
    <source>
        <dbReference type="EMBL" id="JAP59007.1"/>
    </source>
</evidence>
<dbReference type="Gene3D" id="3.40.50.620">
    <property type="entry name" value="HUPs"/>
    <property type="match status" value="2"/>
</dbReference>
<gene>
    <name evidence="11" type="ORF">TR128120</name>
</gene>
<evidence type="ECO:0000256" key="4">
    <source>
        <dbReference type="ARBA" id="ARBA00022741"/>
    </source>
</evidence>